<feature type="transmembrane region" description="Helical" evidence="7">
    <location>
        <begin position="250"/>
        <end position="270"/>
    </location>
</feature>
<evidence type="ECO:0000313" key="10">
    <source>
        <dbReference type="Proteomes" id="UP000824204"/>
    </source>
</evidence>
<reference evidence="9" key="2">
    <citation type="submission" date="2021-04" db="EMBL/GenBank/DDBJ databases">
        <authorList>
            <person name="Gilroy R."/>
        </authorList>
    </citation>
    <scope>NUCLEOTIDE SEQUENCE</scope>
    <source>
        <strain evidence="9">811</strain>
    </source>
</reference>
<protein>
    <submittedName>
        <fullName evidence="9">ABC transporter permease</fullName>
    </submittedName>
</protein>
<dbReference type="GO" id="GO:0055085">
    <property type="term" value="P:transmembrane transport"/>
    <property type="evidence" value="ECO:0007669"/>
    <property type="project" value="InterPro"/>
</dbReference>
<feature type="transmembrane region" description="Helical" evidence="7">
    <location>
        <begin position="191"/>
        <end position="209"/>
    </location>
</feature>
<dbReference type="Gene3D" id="1.10.3720.10">
    <property type="entry name" value="MetI-like"/>
    <property type="match status" value="1"/>
</dbReference>
<sequence length="328" mass="36288">MLKYIVKRIIISIFLLLGVSVILYVLLRCMPTDFVENRILNLVQNGSEVSEEFIRQMYRTYGLDGNIFVGYFTWLGNVFSGDFGSSFISQRPVLSEIFSADRIGTSFFVAAVATVFEFLIAIPLGITAATHQYSVRDYVVTVLVLIGISLPSFFFGQMLKDIFANKLGWLPVSGMTSAGSTLTGIQAVGDYLWHMVLPILTVVILSIGARMRMTRTNMLEVLNSDYIRTARAKGLNERSVIYKHAFRNTMIPLVTSLAGLIPSLFSGAMITEQVFSLTGIGSYALNAMQQGDIPVIMTYNMFLACLSVLGVLLADLMYAIVDPRVKLA</sequence>
<dbReference type="InterPro" id="IPR045621">
    <property type="entry name" value="BPD_transp_1_N"/>
</dbReference>
<keyword evidence="5 7" id="KW-1133">Transmembrane helix</keyword>
<dbReference type="InterPro" id="IPR000515">
    <property type="entry name" value="MetI-like"/>
</dbReference>
<evidence type="ECO:0000256" key="2">
    <source>
        <dbReference type="ARBA" id="ARBA00022448"/>
    </source>
</evidence>
<comment type="subcellular location">
    <subcellularLocation>
        <location evidence="1 7">Cell membrane</location>
        <topology evidence="1 7">Multi-pass membrane protein</topology>
    </subcellularLocation>
</comment>
<feature type="transmembrane region" description="Helical" evidence="7">
    <location>
        <begin position="301"/>
        <end position="321"/>
    </location>
</feature>
<dbReference type="CDD" id="cd06261">
    <property type="entry name" value="TM_PBP2"/>
    <property type="match status" value="1"/>
</dbReference>
<dbReference type="PROSITE" id="PS50928">
    <property type="entry name" value="ABC_TM1"/>
    <property type="match status" value="1"/>
</dbReference>
<dbReference type="Proteomes" id="UP000824204">
    <property type="component" value="Unassembled WGS sequence"/>
</dbReference>
<feature type="transmembrane region" description="Helical" evidence="7">
    <location>
        <begin position="9"/>
        <end position="27"/>
    </location>
</feature>
<dbReference type="Pfam" id="PF00528">
    <property type="entry name" value="BPD_transp_1"/>
    <property type="match status" value="1"/>
</dbReference>
<keyword evidence="3" id="KW-1003">Cell membrane</keyword>
<feature type="transmembrane region" description="Helical" evidence="7">
    <location>
        <begin position="67"/>
        <end position="87"/>
    </location>
</feature>
<feature type="domain" description="ABC transmembrane type-1" evidence="8">
    <location>
        <begin position="103"/>
        <end position="314"/>
    </location>
</feature>
<evidence type="ECO:0000256" key="3">
    <source>
        <dbReference type="ARBA" id="ARBA00022475"/>
    </source>
</evidence>
<dbReference type="EMBL" id="DXFX01000070">
    <property type="protein sequence ID" value="HIX07856.1"/>
    <property type="molecule type" value="Genomic_DNA"/>
</dbReference>
<feature type="transmembrane region" description="Helical" evidence="7">
    <location>
        <begin position="138"/>
        <end position="155"/>
    </location>
</feature>
<gene>
    <name evidence="9" type="ORF">H9741_05265</name>
</gene>
<name>A0A9D2AFQ8_9FIRM</name>
<keyword evidence="6 7" id="KW-0472">Membrane</keyword>
<dbReference type="Pfam" id="PF19300">
    <property type="entry name" value="BPD_transp_1_N"/>
    <property type="match status" value="1"/>
</dbReference>
<dbReference type="PANTHER" id="PTHR30465">
    <property type="entry name" value="INNER MEMBRANE ABC TRANSPORTER"/>
    <property type="match status" value="1"/>
</dbReference>
<dbReference type="PANTHER" id="PTHR30465:SF0">
    <property type="entry name" value="OLIGOPEPTIDE TRANSPORT SYSTEM PERMEASE PROTEIN APPB"/>
    <property type="match status" value="1"/>
</dbReference>
<evidence type="ECO:0000313" key="9">
    <source>
        <dbReference type="EMBL" id="HIX07856.1"/>
    </source>
</evidence>
<proteinExistence type="inferred from homology"/>
<keyword evidence="4 7" id="KW-0812">Transmembrane</keyword>
<evidence type="ECO:0000256" key="4">
    <source>
        <dbReference type="ARBA" id="ARBA00022692"/>
    </source>
</evidence>
<dbReference type="GO" id="GO:0005886">
    <property type="term" value="C:plasma membrane"/>
    <property type="evidence" value="ECO:0007669"/>
    <property type="project" value="UniProtKB-SubCell"/>
</dbReference>
<evidence type="ECO:0000256" key="1">
    <source>
        <dbReference type="ARBA" id="ARBA00004651"/>
    </source>
</evidence>
<comment type="caution">
    <text evidence="9">The sequence shown here is derived from an EMBL/GenBank/DDBJ whole genome shotgun (WGS) entry which is preliminary data.</text>
</comment>
<accession>A0A9D2AFQ8</accession>
<keyword evidence="2 7" id="KW-0813">Transport</keyword>
<dbReference type="SUPFAM" id="SSF161098">
    <property type="entry name" value="MetI-like"/>
    <property type="match status" value="1"/>
</dbReference>
<organism evidence="9 10">
    <name type="scientific">Candidatus Borkfalkia faecipullorum</name>
    <dbReference type="NCBI Taxonomy" id="2838510"/>
    <lineage>
        <taxon>Bacteria</taxon>
        <taxon>Bacillati</taxon>
        <taxon>Bacillota</taxon>
        <taxon>Clostridia</taxon>
        <taxon>Christensenellales</taxon>
        <taxon>Christensenellaceae</taxon>
        <taxon>Candidatus Borkfalkia</taxon>
    </lineage>
</organism>
<evidence type="ECO:0000256" key="5">
    <source>
        <dbReference type="ARBA" id="ARBA00022989"/>
    </source>
</evidence>
<evidence type="ECO:0000256" key="6">
    <source>
        <dbReference type="ARBA" id="ARBA00023136"/>
    </source>
</evidence>
<reference evidence="9" key="1">
    <citation type="journal article" date="2021" name="PeerJ">
        <title>Extensive microbial diversity within the chicken gut microbiome revealed by metagenomics and culture.</title>
        <authorList>
            <person name="Gilroy R."/>
            <person name="Ravi A."/>
            <person name="Getino M."/>
            <person name="Pursley I."/>
            <person name="Horton D.L."/>
            <person name="Alikhan N.F."/>
            <person name="Baker D."/>
            <person name="Gharbi K."/>
            <person name="Hall N."/>
            <person name="Watson M."/>
            <person name="Adriaenssens E.M."/>
            <person name="Foster-Nyarko E."/>
            <person name="Jarju S."/>
            <person name="Secka A."/>
            <person name="Antonio M."/>
            <person name="Oren A."/>
            <person name="Chaudhuri R.R."/>
            <person name="La Ragione R."/>
            <person name="Hildebrand F."/>
            <person name="Pallen M.J."/>
        </authorList>
    </citation>
    <scope>NUCLEOTIDE SEQUENCE</scope>
    <source>
        <strain evidence="9">811</strain>
    </source>
</reference>
<evidence type="ECO:0000256" key="7">
    <source>
        <dbReference type="RuleBase" id="RU363032"/>
    </source>
</evidence>
<dbReference type="AlphaFoldDB" id="A0A9D2AFQ8"/>
<comment type="similarity">
    <text evidence="7">Belongs to the binding-protein-dependent transport system permease family.</text>
</comment>
<dbReference type="InterPro" id="IPR035906">
    <property type="entry name" value="MetI-like_sf"/>
</dbReference>
<feature type="transmembrane region" description="Helical" evidence="7">
    <location>
        <begin position="107"/>
        <end position="126"/>
    </location>
</feature>
<evidence type="ECO:0000259" key="8">
    <source>
        <dbReference type="PROSITE" id="PS50928"/>
    </source>
</evidence>